<dbReference type="Proteomes" id="UP000320176">
    <property type="component" value="Unassembled WGS sequence"/>
</dbReference>
<protein>
    <submittedName>
        <fullName evidence="2">ATPase family associated with various cellular activities (AAA)</fullName>
    </submittedName>
</protein>
<dbReference type="GO" id="GO:0016887">
    <property type="term" value="F:ATP hydrolysis activity"/>
    <property type="evidence" value="ECO:0007669"/>
    <property type="project" value="InterPro"/>
</dbReference>
<comment type="caution">
    <text evidence="2">The sequence shown here is derived from an EMBL/GenBank/DDBJ whole genome shotgun (WGS) entry which is preliminary data.</text>
</comment>
<dbReference type="Gene3D" id="1.10.8.80">
    <property type="entry name" value="Magnesium chelatase subunit I, C-Terminal domain"/>
    <property type="match status" value="1"/>
</dbReference>
<evidence type="ECO:0000259" key="1">
    <source>
        <dbReference type="SMART" id="SM00382"/>
    </source>
</evidence>
<dbReference type="Gene3D" id="3.40.50.300">
    <property type="entry name" value="P-loop containing nucleotide triphosphate hydrolases"/>
    <property type="match status" value="1"/>
</dbReference>
<dbReference type="EMBL" id="SJPN01000002">
    <property type="protein sequence ID" value="TWU06370.1"/>
    <property type="molecule type" value="Genomic_DNA"/>
</dbReference>
<evidence type="ECO:0000313" key="3">
    <source>
        <dbReference type="Proteomes" id="UP000320176"/>
    </source>
</evidence>
<keyword evidence="3" id="KW-1185">Reference proteome</keyword>
<sequence length="333" mass="36753">MSDVDSDLRDQLRDFRADFQNLRDELGKVIVGQRPIVDGVLIAMIAGGHVLLEGVPGLGKTLLVRTLADVIDSSFSRIQFTPDLMPADLIGTNVLIESDGGGKAFDFQRGPLFANIILADEINRATPKTQSALLEAMQEHSVTVGGISHQLEGVFFVLATQNPLEMEGTYPLPEAQLDRFLFKILVPFPTVVEMETIMDRTTAGDMPTVSKLVSPERVMEMRAISRKIQIADVVRRYAIELVMRTHPDQDIAPEMVRQYVRYGSSPRGAQGLILAAKIHAVLDDRYHVATEDIQAVATNVLRHRIMLNFEGQAESIQPDQIIADLLESGVVSV</sequence>
<organism evidence="2 3">
    <name type="scientific">Stieleria varia</name>
    <dbReference type="NCBI Taxonomy" id="2528005"/>
    <lineage>
        <taxon>Bacteria</taxon>
        <taxon>Pseudomonadati</taxon>
        <taxon>Planctomycetota</taxon>
        <taxon>Planctomycetia</taxon>
        <taxon>Pirellulales</taxon>
        <taxon>Pirellulaceae</taxon>
        <taxon>Stieleria</taxon>
    </lineage>
</organism>
<dbReference type="SMART" id="SM00382">
    <property type="entry name" value="AAA"/>
    <property type="match status" value="1"/>
</dbReference>
<feature type="domain" description="AAA+ ATPase" evidence="1">
    <location>
        <begin position="46"/>
        <end position="190"/>
    </location>
</feature>
<dbReference type="Pfam" id="PF07726">
    <property type="entry name" value="AAA_3"/>
    <property type="match status" value="1"/>
</dbReference>
<dbReference type="RefSeq" id="WP_146519457.1">
    <property type="nucleotide sequence ID" value="NZ_CP151726.1"/>
</dbReference>
<reference evidence="2 3" key="1">
    <citation type="submission" date="2019-02" db="EMBL/GenBank/DDBJ databases">
        <title>Deep-cultivation of Planctomycetes and their phenomic and genomic characterization uncovers novel biology.</title>
        <authorList>
            <person name="Wiegand S."/>
            <person name="Jogler M."/>
            <person name="Boedeker C."/>
            <person name="Pinto D."/>
            <person name="Vollmers J."/>
            <person name="Rivas-Marin E."/>
            <person name="Kohn T."/>
            <person name="Peeters S.H."/>
            <person name="Heuer A."/>
            <person name="Rast P."/>
            <person name="Oberbeckmann S."/>
            <person name="Bunk B."/>
            <person name="Jeske O."/>
            <person name="Meyerdierks A."/>
            <person name="Storesund J.E."/>
            <person name="Kallscheuer N."/>
            <person name="Luecker S."/>
            <person name="Lage O.M."/>
            <person name="Pohl T."/>
            <person name="Merkel B.J."/>
            <person name="Hornburger P."/>
            <person name="Mueller R.-W."/>
            <person name="Bruemmer F."/>
            <person name="Labrenz M."/>
            <person name="Spormann A.M."/>
            <person name="Op Den Camp H."/>
            <person name="Overmann J."/>
            <person name="Amann R."/>
            <person name="Jetten M.S.M."/>
            <person name="Mascher T."/>
            <person name="Medema M.H."/>
            <person name="Devos D.P."/>
            <person name="Kaster A.-K."/>
            <person name="Ovreas L."/>
            <person name="Rohde M."/>
            <person name="Galperin M.Y."/>
            <person name="Jogler C."/>
        </authorList>
    </citation>
    <scope>NUCLEOTIDE SEQUENCE [LARGE SCALE GENOMIC DNA]</scope>
    <source>
        <strain evidence="2 3">Pla52n</strain>
    </source>
</reference>
<dbReference type="CDD" id="cd00009">
    <property type="entry name" value="AAA"/>
    <property type="match status" value="1"/>
</dbReference>
<dbReference type="AlphaFoldDB" id="A0A5C6B396"/>
<gene>
    <name evidence="2" type="ORF">Pla52n_20910</name>
</gene>
<dbReference type="SUPFAM" id="SSF52540">
    <property type="entry name" value="P-loop containing nucleoside triphosphate hydrolases"/>
    <property type="match status" value="1"/>
</dbReference>
<proteinExistence type="predicted"/>
<dbReference type="InterPro" id="IPR011703">
    <property type="entry name" value="ATPase_AAA-3"/>
</dbReference>
<dbReference type="PIRSF" id="PIRSF002849">
    <property type="entry name" value="AAA_ATPase_chaperone_MoxR_prd"/>
    <property type="match status" value="1"/>
</dbReference>
<evidence type="ECO:0000313" key="2">
    <source>
        <dbReference type="EMBL" id="TWU06370.1"/>
    </source>
</evidence>
<dbReference type="Pfam" id="PF17863">
    <property type="entry name" value="AAA_lid_2"/>
    <property type="match status" value="1"/>
</dbReference>
<dbReference type="GO" id="GO:0005524">
    <property type="term" value="F:ATP binding"/>
    <property type="evidence" value="ECO:0007669"/>
    <property type="project" value="InterPro"/>
</dbReference>
<dbReference type="PANTHER" id="PTHR42759:SF1">
    <property type="entry name" value="MAGNESIUM-CHELATASE SUBUNIT CHLD"/>
    <property type="match status" value="1"/>
</dbReference>
<dbReference type="InterPro" id="IPR041628">
    <property type="entry name" value="ChlI/MoxR_AAA_lid"/>
</dbReference>
<dbReference type="InterPro" id="IPR027417">
    <property type="entry name" value="P-loop_NTPase"/>
</dbReference>
<dbReference type="PANTHER" id="PTHR42759">
    <property type="entry name" value="MOXR FAMILY PROTEIN"/>
    <property type="match status" value="1"/>
</dbReference>
<dbReference type="InterPro" id="IPR050764">
    <property type="entry name" value="CbbQ/NirQ/NorQ/GpvN"/>
</dbReference>
<dbReference type="InterPro" id="IPR003593">
    <property type="entry name" value="AAA+_ATPase"/>
</dbReference>
<name>A0A5C6B396_9BACT</name>
<accession>A0A5C6B396</accession>
<dbReference type="OrthoDB" id="9773454at2"/>